<name>A0A1X7J124_9MICO</name>
<dbReference type="InterPro" id="IPR029045">
    <property type="entry name" value="ClpP/crotonase-like_dom_sf"/>
</dbReference>
<dbReference type="OrthoDB" id="7314861at2"/>
<keyword evidence="2" id="KW-0472">Membrane</keyword>
<feature type="domain" description="Tail specific protease" evidence="3">
    <location>
        <begin position="142"/>
        <end position="339"/>
    </location>
</feature>
<protein>
    <submittedName>
        <fullName evidence="4">Peptidase family S41</fullName>
    </submittedName>
</protein>
<dbReference type="GO" id="GO:0004175">
    <property type="term" value="F:endopeptidase activity"/>
    <property type="evidence" value="ECO:0007669"/>
    <property type="project" value="TreeGrafter"/>
</dbReference>
<dbReference type="STRING" id="150121.SAMN06296010_1077"/>
<dbReference type="PANTHER" id="PTHR32060:SF30">
    <property type="entry name" value="CARBOXY-TERMINAL PROCESSING PROTEASE CTPA"/>
    <property type="match status" value="1"/>
</dbReference>
<dbReference type="GO" id="GO:0008236">
    <property type="term" value="F:serine-type peptidase activity"/>
    <property type="evidence" value="ECO:0007669"/>
    <property type="project" value="InterPro"/>
</dbReference>
<dbReference type="GO" id="GO:0030288">
    <property type="term" value="C:outer membrane-bounded periplasmic space"/>
    <property type="evidence" value="ECO:0007669"/>
    <property type="project" value="TreeGrafter"/>
</dbReference>
<keyword evidence="2" id="KW-0812">Transmembrane</keyword>
<dbReference type="GO" id="GO:0007165">
    <property type="term" value="P:signal transduction"/>
    <property type="evidence" value="ECO:0007669"/>
    <property type="project" value="TreeGrafter"/>
</dbReference>
<proteinExistence type="predicted"/>
<accession>A0A1X7J124</accession>
<feature type="transmembrane region" description="Helical" evidence="2">
    <location>
        <begin position="28"/>
        <end position="52"/>
    </location>
</feature>
<dbReference type="Pfam" id="PF03572">
    <property type="entry name" value="Peptidase_S41"/>
    <property type="match status" value="1"/>
</dbReference>
<dbReference type="InterPro" id="IPR005151">
    <property type="entry name" value="Tail-specific_protease"/>
</dbReference>
<reference evidence="5" key="1">
    <citation type="submission" date="2017-04" db="EMBL/GenBank/DDBJ databases">
        <authorList>
            <person name="Varghese N."/>
            <person name="Submissions S."/>
        </authorList>
    </citation>
    <scope>NUCLEOTIDE SEQUENCE [LARGE SCALE GENOMIC DNA]</scope>
    <source>
        <strain evidence="5">VKM Ac-2510</strain>
    </source>
</reference>
<keyword evidence="2" id="KW-1133">Transmembrane helix</keyword>
<feature type="region of interest" description="Disordered" evidence="1">
    <location>
        <begin position="1"/>
        <end position="23"/>
    </location>
</feature>
<sequence>MPGDTSARPSTTHQTPEERQRRRRRRGIIVGVAVVGVAALGVGGIVVAAPLLRSYGIYVVPPSPQQYAEFALDEMSHGLDATPDHYAEVRAETLAEVATATDYAGTYDALAKAATELGGPHTTFADPAKAAEMFGPSSGGNSQNQLPTVSSADGVTTIRLPTLIGGGTGSDSFGQKYIDTVVAAIGKAAPSTSAWVVDLRENHGGNVWPMLAAVAPLLDDGTVETFDSVDTSTIISVDGGAISSGGKEQSAASAPQPKVGGPVAVVVNGMTGSSAEAVAIAFIGQSNVRVFGQPSYGFSTANQPMRLYDGAVVNLTVAVDADRTGKRYGVPIEPDETIDDTQLTGAIETWLATVA</sequence>
<organism evidence="4 5">
    <name type="scientific">Agreia pratensis</name>
    <dbReference type="NCBI Taxonomy" id="150121"/>
    <lineage>
        <taxon>Bacteria</taxon>
        <taxon>Bacillati</taxon>
        <taxon>Actinomycetota</taxon>
        <taxon>Actinomycetes</taxon>
        <taxon>Micrococcales</taxon>
        <taxon>Microbacteriaceae</taxon>
        <taxon>Agreia</taxon>
    </lineage>
</organism>
<dbReference type="GO" id="GO:0006508">
    <property type="term" value="P:proteolysis"/>
    <property type="evidence" value="ECO:0007669"/>
    <property type="project" value="InterPro"/>
</dbReference>
<keyword evidence="5" id="KW-1185">Reference proteome</keyword>
<dbReference type="RefSeq" id="WP_085483588.1">
    <property type="nucleotide sequence ID" value="NZ_FXAY01000001.1"/>
</dbReference>
<dbReference type="PANTHER" id="PTHR32060">
    <property type="entry name" value="TAIL-SPECIFIC PROTEASE"/>
    <property type="match status" value="1"/>
</dbReference>
<evidence type="ECO:0000313" key="5">
    <source>
        <dbReference type="Proteomes" id="UP000193244"/>
    </source>
</evidence>
<dbReference type="AlphaFoldDB" id="A0A1X7J124"/>
<evidence type="ECO:0000259" key="3">
    <source>
        <dbReference type="SMART" id="SM00245"/>
    </source>
</evidence>
<dbReference type="SMART" id="SM00245">
    <property type="entry name" value="TSPc"/>
    <property type="match status" value="1"/>
</dbReference>
<evidence type="ECO:0000256" key="1">
    <source>
        <dbReference type="SAM" id="MobiDB-lite"/>
    </source>
</evidence>
<evidence type="ECO:0000313" key="4">
    <source>
        <dbReference type="EMBL" id="SMG20822.1"/>
    </source>
</evidence>
<gene>
    <name evidence="4" type="ORF">SAMN06296010_1077</name>
</gene>
<dbReference type="EMBL" id="FXAY01000001">
    <property type="protein sequence ID" value="SMG20822.1"/>
    <property type="molecule type" value="Genomic_DNA"/>
</dbReference>
<dbReference type="Gene3D" id="3.90.226.10">
    <property type="entry name" value="2-enoyl-CoA Hydratase, Chain A, domain 1"/>
    <property type="match status" value="1"/>
</dbReference>
<dbReference type="SUPFAM" id="SSF52096">
    <property type="entry name" value="ClpP/crotonase"/>
    <property type="match status" value="1"/>
</dbReference>
<dbReference type="Proteomes" id="UP000193244">
    <property type="component" value="Unassembled WGS sequence"/>
</dbReference>
<evidence type="ECO:0000256" key="2">
    <source>
        <dbReference type="SAM" id="Phobius"/>
    </source>
</evidence>